<dbReference type="Proteomes" id="UP001301731">
    <property type="component" value="Chromosome"/>
</dbReference>
<keyword evidence="7" id="KW-0032">Aminotransferase</keyword>
<keyword evidence="5" id="KW-0804">Transcription</keyword>
<dbReference type="PANTHER" id="PTHR46577:SF1">
    <property type="entry name" value="HTH-TYPE TRANSCRIPTIONAL REGULATORY PROTEIN GABR"/>
    <property type="match status" value="1"/>
</dbReference>
<dbReference type="SUPFAM" id="SSF53383">
    <property type="entry name" value="PLP-dependent transferases"/>
    <property type="match status" value="1"/>
</dbReference>
<name>A0ABZ0LUR2_9ACTN</name>
<dbReference type="InterPro" id="IPR036390">
    <property type="entry name" value="WH_DNA-bd_sf"/>
</dbReference>
<keyword evidence="2" id="KW-0663">Pyridoxal phosphate</keyword>
<dbReference type="GO" id="GO:0008483">
    <property type="term" value="F:transaminase activity"/>
    <property type="evidence" value="ECO:0007669"/>
    <property type="project" value="UniProtKB-KW"/>
</dbReference>
<dbReference type="InterPro" id="IPR000524">
    <property type="entry name" value="Tscrpt_reg_HTH_GntR"/>
</dbReference>
<dbReference type="InterPro" id="IPR004839">
    <property type="entry name" value="Aminotransferase_I/II_large"/>
</dbReference>
<comment type="similarity">
    <text evidence="1">In the C-terminal section; belongs to the class-I pyridoxal-phosphate-dependent aminotransferase family.</text>
</comment>
<evidence type="ECO:0000256" key="3">
    <source>
        <dbReference type="ARBA" id="ARBA00023015"/>
    </source>
</evidence>
<feature type="domain" description="HTH gntR-type" evidence="6">
    <location>
        <begin position="19"/>
        <end position="87"/>
    </location>
</feature>
<evidence type="ECO:0000259" key="6">
    <source>
        <dbReference type="PROSITE" id="PS50949"/>
    </source>
</evidence>
<dbReference type="SMART" id="SM00345">
    <property type="entry name" value="HTH_GNTR"/>
    <property type="match status" value="1"/>
</dbReference>
<evidence type="ECO:0000256" key="5">
    <source>
        <dbReference type="ARBA" id="ARBA00023163"/>
    </source>
</evidence>
<dbReference type="CDD" id="cd00609">
    <property type="entry name" value="AAT_like"/>
    <property type="match status" value="1"/>
</dbReference>
<dbReference type="PANTHER" id="PTHR46577">
    <property type="entry name" value="HTH-TYPE TRANSCRIPTIONAL REGULATORY PROTEIN GABR"/>
    <property type="match status" value="1"/>
</dbReference>
<reference evidence="7 8" key="1">
    <citation type="submission" date="2023-10" db="EMBL/GenBank/DDBJ databases">
        <title>The genome sequence of Streptomyces sp. HUAS YS2.</title>
        <authorList>
            <person name="Mo P."/>
        </authorList>
    </citation>
    <scope>NUCLEOTIDE SEQUENCE [LARGE SCALE GENOMIC DNA]</scope>
    <source>
        <strain evidence="7 8">HUAS YS2</strain>
    </source>
</reference>
<dbReference type="CDD" id="cd07377">
    <property type="entry name" value="WHTH_GntR"/>
    <property type="match status" value="1"/>
</dbReference>
<dbReference type="Pfam" id="PF00392">
    <property type="entry name" value="GntR"/>
    <property type="match status" value="1"/>
</dbReference>
<dbReference type="InterPro" id="IPR015424">
    <property type="entry name" value="PyrdxlP-dep_Trfase"/>
</dbReference>
<protein>
    <submittedName>
        <fullName evidence="7">PLP-dependent aminotransferase family protein</fullName>
    </submittedName>
</protein>
<dbReference type="InterPro" id="IPR015421">
    <property type="entry name" value="PyrdxlP-dep_Trfase_major"/>
</dbReference>
<dbReference type="Gene3D" id="1.10.10.10">
    <property type="entry name" value="Winged helix-like DNA-binding domain superfamily/Winged helix DNA-binding domain"/>
    <property type="match status" value="1"/>
</dbReference>
<gene>
    <name evidence="7" type="ORF">R2D22_17965</name>
</gene>
<keyword evidence="4" id="KW-0238">DNA-binding</keyword>
<dbReference type="Pfam" id="PF00155">
    <property type="entry name" value="Aminotran_1_2"/>
    <property type="match status" value="1"/>
</dbReference>
<dbReference type="RefSeq" id="WP_318104769.1">
    <property type="nucleotide sequence ID" value="NZ_CP137573.1"/>
</dbReference>
<dbReference type="Gene3D" id="3.40.640.10">
    <property type="entry name" value="Type I PLP-dependent aspartate aminotransferase-like (Major domain)"/>
    <property type="match status" value="1"/>
</dbReference>
<dbReference type="InterPro" id="IPR036388">
    <property type="entry name" value="WH-like_DNA-bd_sf"/>
</dbReference>
<accession>A0ABZ0LUR2</accession>
<keyword evidence="3" id="KW-0805">Transcription regulation</keyword>
<dbReference type="SUPFAM" id="SSF46785">
    <property type="entry name" value="Winged helix' DNA-binding domain"/>
    <property type="match status" value="1"/>
</dbReference>
<organism evidence="7 8">
    <name type="scientific">Streptomyces solicathayae</name>
    <dbReference type="NCBI Taxonomy" id="3081768"/>
    <lineage>
        <taxon>Bacteria</taxon>
        <taxon>Bacillati</taxon>
        <taxon>Actinomycetota</taxon>
        <taxon>Actinomycetes</taxon>
        <taxon>Kitasatosporales</taxon>
        <taxon>Streptomycetaceae</taxon>
        <taxon>Streptomyces</taxon>
    </lineage>
</organism>
<dbReference type="InterPro" id="IPR051446">
    <property type="entry name" value="HTH_trans_reg/aminotransferase"/>
</dbReference>
<keyword evidence="7" id="KW-0808">Transferase</keyword>
<evidence type="ECO:0000256" key="1">
    <source>
        <dbReference type="ARBA" id="ARBA00005384"/>
    </source>
</evidence>
<evidence type="ECO:0000256" key="4">
    <source>
        <dbReference type="ARBA" id="ARBA00023125"/>
    </source>
</evidence>
<evidence type="ECO:0000313" key="7">
    <source>
        <dbReference type="EMBL" id="WOX23179.1"/>
    </source>
</evidence>
<dbReference type="EMBL" id="CP137573">
    <property type="protein sequence ID" value="WOX23179.1"/>
    <property type="molecule type" value="Genomic_DNA"/>
</dbReference>
<sequence length="518" mass="54606">MEPIDALVTRLGRWSAGRGPLYLLLAARFRQLIDEGLLPPDTPLPADRRLAAALSVGRSTVVAAYEALRQEGRVVRRQGSGTRVASAAALLPGPRVRETSNPLFLNLLEPSDGVILLSCAAPLGPPPELTEAYRSLVLPEADLGYHPAGLEALRAALAEKYAVRGVPTDPAQILVTTGAQQALSLLTRLLVAPGDGVLVEAPTYSGALDLFREAAAVPLPVRVGPDGVDVAEAIRMMERHRPALAYVVSRFQNPTGAVLPPLSGRRLVEAANGLGVPLIDDEARADLGFGADPGVGVDPGMGVDPGFEEDAAQKPWVTLCAYGDVLSVGSLSKPVWGGLRIGWVRGPAATIARLARLKAIHDLGSDLPGQLAAVRVLAGFAPVLRDRLRNLREGHDHLVAELARLLPSWTPAPTSGGQTLWVRLPYGDGVAFAQVALRHGVAVLPGSTMDALGGSVRYLRLHFLLPPEVLTEAVRRLAAAWREYAPGAAPRAVRARAAVPAPRGHFAVGTPALRPVVV</sequence>
<evidence type="ECO:0000256" key="2">
    <source>
        <dbReference type="ARBA" id="ARBA00022898"/>
    </source>
</evidence>
<keyword evidence="8" id="KW-1185">Reference proteome</keyword>
<evidence type="ECO:0000313" key="8">
    <source>
        <dbReference type="Proteomes" id="UP001301731"/>
    </source>
</evidence>
<proteinExistence type="inferred from homology"/>
<dbReference type="PROSITE" id="PS50949">
    <property type="entry name" value="HTH_GNTR"/>
    <property type="match status" value="1"/>
</dbReference>